<dbReference type="EMBL" id="JAWPEI010000012">
    <property type="protein sequence ID" value="KAK4708714.1"/>
    <property type="molecule type" value="Genomic_DNA"/>
</dbReference>
<evidence type="ECO:0000313" key="2">
    <source>
        <dbReference type="Proteomes" id="UP001311915"/>
    </source>
</evidence>
<name>A0AAV9K668_9SOLN</name>
<evidence type="ECO:0000313" key="1">
    <source>
        <dbReference type="EMBL" id="KAK4708714.1"/>
    </source>
</evidence>
<protein>
    <submittedName>
        <fullName evidence="1">Uncharacterized protein</fullName>
    </submittedName>
</protein>
<organism evidence="1 2">
    <name type="scientific">Solanum pinnatisectum</name>
    <name type="common">tansyleaf nightshade</name>
    <dbReference type="NCBI Taxonomy" id="50273"/>
    <lineage>
        <taxon>Eukaryota</taxon>
        <taxon>Viridiplantae</taxon>
        <taxon>Streptophyta</taxon>
        <taxon>Embryophyta</taxon>
        <taxon>Tracheophyta</taxon>
        <taxon>Spermatophyta</taxon>
        <taxon>Magnoliopsida</taxon>
        <taxon>eudicotyledons</taxon>
        <taxon>Gunneridae</taxon>
        <taxon>Pentapetalae</taxon>
        <taxon>asterids</taxon>
        <taxon>lamiids</taxon>
        <taxon>Solanales</taxon>
        <taxon>Solanaceae</taxon>
        <taxon>Solanoideae</taxon>
        <taxon>Solaneae</taxon>
        <taxon>Solanum</taxon>
    </lineage>
</organism>
<comment type="caution">
    <text evidence="1">The sequence shown here is derived from an EMBL/GenBank/DDBJ whole genome shotgun (WGS) entry which is preliminary data.</text>
</comment>
<reference evidence="1 2" key="1">
    <citation type="submission" date="2023-10" db="EMBL/GenBank/DDBJ databases">
        <title>Genome-Wide Identification Analysis in wild type Solanum Pinnatisectum Reveals Some Genes Defensing Phytophthora Infestans.</title>
        <authorList>
            <person name="Sun C."/>
        </authorList>
    </citation>
    <scope>NUCLEOTIDE SEQUENCE [LARGE SCALE GENOMIC DNA]</scope>
    <source>
        <strain evidence="1">LQN</strain>
        <tissue evidence="1">Leaf</tissue>
    </source>
</reference>
<keyword evidence="2" id="KW-1185">Reference proteome</keyword>
<dbReference type="Proteomes" id="UP001311915">
    <property type="component" value="Unassembled WGS sequence"/>
</dbReference>
<gene>
    <name evidence="1" type="ORF">R3W88_029639</name>
</gene>
<dbReference type="AlphaFoldDB" id="A0AAV9K668"/>
<sequence length="50" mass="5833">MEKHSHQTTSPHVLFSIQQLPKLAATYLHQDLAGIANFRRRKLKRIKEPP</sequence>
<accession>A0AAV9K668</accession>
<proteinExistence type="predicted"/>